<dbReference type="Proteomes" id="UP000580250">
    <property type="component" value="Unassembled WGS sequence"/>
</dbReference>
<dbReference type="AlphaFoldDB" id="A0A6V7W2H9"/>
<accession>A0A6V7W2H9</accession>
<sequence length="45" mass="5200">MKIGSEKLNYLNEEISKESADEIIKEKSLEWLGNDKTFVEQVISL</sequence>
<organism evidence="1 2">
    <name type="scientific">Meloidogyne enterolobii</name>
    <name type="common">Root-knot nematode worm</name>
    <name type="synonym">Meloidogyne mayaguensis</name>
    <dbReference type="NCBI Taxonomy" id="390850"/>
    <lineage>
        <taxon>Eukaryota</taxon>
        <taxon>Metazoa</taxon>
        <taxon>Ecdysozoa</taxon>
        <taxon>Nematoda</taxon>
        <taxon>Chromadorea</taxon>
        <taxon>Rhabditida</taxon>
        <taxon>Tylenchina</taxon>
        <taxon>Tylenchomorpha</taxon>
        <taxon>Tylenchoidea</taxon>
        <taxon>Meloidogynidae</taxon>
        <taxon>Meloidogyninae</taxon>
        <taxon>Meloidogyne</taxon>
    </lineage>
</organism>
<protein>
    <submittedName>
        <fullName evidence="1">Uncharacterized protein</fullName>
    </submittedName>
</protein>
<comment type="caution">
    <text evidence="1">The sequence shown here is derived from an EMBL/GenBank/DDBJ whole genome shotgun (WGS) entry which is preliminary data.</text>
</comment>
<dbReference type="EMBL" id="CAJEWN010000398">
    <property type="protein sequence ID" value="CAD2181386.1"/>
    <property type="molecule type" value="Genomic_DNA"/>
</dbReference>
<proteinExistence type="predicted"/>
<evidence type="ECO:0000313" key="1">
    <source>
        <dbReference type="EMBL" id="CAD2181386.1"/>
    </source>
</evidence>
<gene>
    <name evidence="1" type="ORF">MENT_LOCUS33526</name>
</gene>
<evidence type="ECO:0000313" key="2">
    <source>
        <dbReference type="Proteomes" id="UP000580250"/>
    </source>
</evidence>
<name>A0A6V7W2H9_MELEN</name>
<reference evidence="1 2" key="1">
    <citation type="submission" date="2020-08" db="EMBL/GenBank/DDBJ databases">
        <authorList>
            <person name="Koutsovoulos G."/>
            <person name="Danchin GJ E."/>
        </authorList>
    </citation>
    <scope>NUCLEOTIDE SEQUENCE [LARGE SCALE GENOMIC DNA]</scope>
</reference>